<gene>
    <name evidence="1" type="primary">Acey_s0008.g377</name>
    <name evidence="1" type="ORF">Y032_0008g377</name>
</gene>
<dbReference type="Proteomes" id="UP000024635">
    <property type="component" value="Unassembled WGS sequence"/>
</dbReference>
<proteinExistence type="predicted"/>
<reference evidence="2" key="1">
    <citation type="journal article" date="2015" name="Nat. Genet.">
        <title>The genome and transcriptome of the zoonotic hookworm Ancylostoma ceylanicum identify infection-specific gene families.</title>
        <authorList>
            <person name="Schwarz E.M."/>
            <person name="Hu Y."/>
            <person name="Antoshechkin I."/>
            <person name="Miller M.M."/>
            <person name="Sternberg P.W."/>
            <person name="Aroian R.V."/>
        </authorList>
    </citation>
    <scope>NUCLEOTIDE SEQUENCE</scope>
    <source>
        <strain evidence="2">HY135</strain>
    </source>
</reference>
<keyword evidence="2" id="KW-1185">Reference proteome</keyword>
<name>A0A016VKP0_9BILA</name>
<dbReference type="EMBL" id="JARK01001344">
    <property type="protein sequence ID" value="EYC28179.1"/>
    <property type="molecule type" value="Genomic_DNA"/>
</dbReference>
<organism evidence="1 2">
    <name type="scientific">Ancylostoma ceylanicum</name>
    <dbReference type="NCBI Taxonomy" id="53326"/>
    <lineage>
        <taxon>Eukaryota</taxon>
        <taxon>Metazoa</taxon>
        <taxon>Ecdysozoa</taxon>
        <taxon>Nematoda</taxon>
        <taxon>Chromadorea</taxon>
        <taxon>Rhabditida</taxon>
        <taxon>Rhabditina</taxon>
        <taxon>Rhabditomorpha</taxon>
        <taxon>Strongyloidea</taxon>
        <taxon>Ancylostomatidae</taxon>
        <taxon>Ancylostomatinae</taxon>
        <taxon>Ancylostoma</taxon>
    </lineage>
</organism>
<dbReference type="AlphaFoldDB" id="A0A016VKP0"/>
<protein>
    <submittedName>
        <fullName evidence="1">Uncharacterized protein</fullName>
    </submittedName>
</protein>
<comment type="caution">
    <text evidence="1">The sequence shown here is derived from an EMBL/GenBank/DDBJ whole genome shotgun (WGS) entry which is preliminary data.</text>
</comment>
<accession>A0A016VKP0</accession>
<evidence type="ECO:0000313" key="1">
    <source>
        <dbReference type="EMBL" id="EYC28179.1"/>
    </source>
</evidence>
<sequence length="83" mass="10007">MDYERIFAFKRSGTMPIFEEVEESEREAKRITFKHKCTDFLISADETKLVYFKVNWSKSKRKLDMDTLNVEVKRMRKVVILPQ</sequence>
<evidence type="ECO:0000313" key="2">
    <source>
        <dbReference type="Proteomes" id="UP000024635"/>
    </source>
</evidence>